<proteinExistence type="predicted"/>
<protein>
    <submittedName>
        <fullName evidence="2">Uncharacterized protein</fullName>
    </submittedName>
</protein>
<feature type="region of interest" description="Disordered" evidence="1">
    <location>
        <begin position="105"/>
        <end position="127"/>
    </location>
</feature>
<reference evidence="2 3" key="1">
    <citation type="submission" date="2016-04" db="EMBL/GenBank/DDBJ databases">
        <title>Genome analyses suggest a sexual origin of heterokaryosis in a supposedly ancient asexual fungus.</title>
        <authorList>
            <person name="Ropars J."/>
            <person name="Sedzielewska K."/>
            <person name="Noel J."/>
            <person name="Charron P."/>
            <person name="Farinelli L."/>
            <person name="Marton T."/>
            <person name="Kruger M."/>
            <person name="Pelin A."/>
            <person name="Brachmann A."/>
            <person name="Corradi N."/>
        </authorList>
    </citation>
    <scope>NUCLEOTIDE SEQUENCE [LARGE SCALE GENOMIC DNA]</scope>
    <source>
        <strain evidence="2 3">A5</strain>
    </source>
</reference>
<dbReference type="AlphaFoldDB" id="A0A2N0NCL8"/>
<feature type="non-terminal residue" evidence="2">
    <location>
        <position position="175"/>
    </location>
</feature>
<sequence length="175" mass="19148">MAVTRDEFRTDIRAVINTMYNHDIGPDWNNLAVPPVTLTGLQGEVQANANAIGNLNANKGAIVELPAFYGTSGEILSPDEIWDESIENFNEEEFEDEIENVINRGDIDLSQNSDTNSSLNVKNSDNESELSDYNLQDLFQGNIINMATEDQIKRLIENALGYPANTLNAAVGAGA</sequence>
<name>A0A2N0NCL8_9GLOM</name>
<evidence type="ECO:0000313" key="3">
    <source>
        <dbReference type="Proteomes" id="UP000232722"/>
    </source>
</evidence>
<accession>A0A2N0NCL8</accession>
<reference evidence="2 3" key="2">
    <citation type="submission" date="2017-09" db="EMBL/GenBank/DDBJ databases">
        <title>Extensive intraspecific genome diversity in a model arbuscular mycorrhizal fungus.</title>
        <authorList>
            <person name="Chen E.C."/>
            <person name="Morin E."/>
            <person name="Beaudet D."/>
            <person name="Noel J."/>
            <person name="Ndikumana S."/>
            <person name="Charron P."/>
            <person name="St-Onge C."/>
            <person name="Giorgi J."/>
            <person name="Grigoriev I.V."/>
            <person name="Roux C."/>
            <person name="Martin F.M."/>
            <person name="Corradi N."/>
        </authorList>
    </citation>
    <scope>NUCLEOTIDE SEQUENCE [LARGE SCALE GENOMIC DNA]</scope>
    <source>
        <strain evidence="2 3">A5</strain>
    </source>
</reference>
<gene>
    <name evidence="2" type="ORF">RhiirA5_445291</name>
</gene>
<evidence type="ECO:0000256" key="1">
    <source>
        <dbReference type="SAM" id="MobiDB-lite"/>
    </source>
</evidence>
<feature type="compositionally biased region" description="Polar residues" evidence="1">
    <location>
        <begin position="109"/>
        <end position="123"/>
    </location>
</feature>
<comment type="caution">
    <text evidence="2">The sequence shown here is derived from an EMBL/GenBank/DDBJ whole genome shotgun (WGS) entry which is preliminary data.</text>
</comment>
<dbReference type="Proteomes" id="UP000232722">
    <property type="component" value="Unassembled WGS sequence"/>
</dbReference>
<dbReference type="EMBL" id="LLXJ01011633">
    <property type="protein sequence ID" value="PKB92279.1"/>
    <property type="molecule type" value="Genomic_DNA"/>
</dbReference>
<evidence type="ECO:0000313" key="2">
    <source>
        <dbReference type="EMBL" id="PKB92279.1"/>
    </source>
</evidence>
<dbReference type="VEuPathDB" id="FungiDB:FUN_006646"/>
<organism evidence="2 3">
    <name type="scientific">Rhizophagus irregularis</name>
    <dbReference type="NCBI Taxonomy" id="588596"/>
    <lineage>
        <taxon>Eukaryota</taxon>
        <taxon>Fungi</taxon>
        <taxon>Fungi incertae sedis</taxon>
        <taxon>Mucoromycota</taxon>
        <taxon>Glomeromycotina</taxon>
        <taxon>Glomeromycetes</taxon>
        <taxon>Glomerales</taxon>
        <taxon>Glomeraceae</taxon>
        <taxon>Rhizophagus</taxon>
    </lineage>
</organism>